<evidence type="ECO:0000256" key="2">
    <source>
        <dbReference type="ARBA" id="ARBA00022695"/>
    </source>
</evidence>
<evidence type="ECO:0000256" key="5">
    <source>
        <dbReference type="ARBA" id="ARBA00022801"/>
    </source>
</evidence>
<evidence type="ECO:0000313" key="8">
    <source>
        <dbReference type="EMBL" id="MBW0536720.1"/>
    </source>
</evidence>
<evidence type="ECO:0000313" key="9">
    <source>
        <dbReference type="Proteomes" id="UP000765509"/>
    </source>
</evidence>
<evidence type="ECO:0000256" key="6">
    <source>
        <dbReference type="ARBA" id="ARBA00022918"/>
    </source>
</evidence>
<evidence type="ECO:0000256" key="4">
    <source>
        <dbReference type="ARBA" id="ARBA00022759"/>
    </source>
</evidence>
<reference evidence="8" key="1">
    <citation type="submission" date="2021-03" db="EMBL/GenBank/DDBJ databases">
        <title>Draft genome sequence of rust myrtle Austropuccinia psidii MF-1, a brazilian biotype.</title>
        <authorList>
            <person name="Quecine M.C."/>
            <person name="Pachon D.M.R."/>
            <person name="Bonatelli M.L."/>
            <person name="Correr F.H."/>
            <person name="Franceschini L.M."/>
            <person name="Leite T.F."/>
            <person name="Margarido G.R.A."/>
            <person name="Almeida C.A."/>
            <person name="Ferrarezi J.A."/>
            <person name="Labate C.A."/>
        </authorList>
    </citation>
    <scope>NUCLEOTIDE SEQUENCE</scope>
    <source>
        <strain evidence="8">MF-1</strain>
    </source>
</reference>
<gene>
    <name evidence="8" type="ORF">O181_076435</name>
</gene>
<dbReference type="Proteomes" id="UP000765509">
    <property type="component" value="Unassembled WGS sequence"/>
</dbReference>
<evidence type="ECO:0000259" key="7">
    <source>
        <dbReference type="Pfam" id="PF17917"/>
    </source>
</evidence>
<comment type="caution">
    <text evidence="8">The sequence shown here is derived from an EMBL/GenBank/DDBJ whole genome shotgun (WGS) entry which is preliminary data.</text>
</comment>
<organism evidence="8 9">
    <name type="scientific">Austropuccinia psidii MF-1</name>
    <dbReference type="NCBI Taxonomy" id="1389203"/>
    <lineage>
        <taxon>Eukaryota</taxon>
        <taxon>Fungi</taxon>
        <taxon>Dikarya</taxon>
        <taxon>Basidiomycota</taxon>
        <taxon>Pucciniomycotina</taxon>
        <taxon>Pucciniomycetes</taxon>
        <taxon>Pucciniales</taxon>
        <taxon>Sphaerophragmiaceae</taxon>
        <taxon>Austropuccinia</taxon>
    </lineage>
</organism>
<dbReference type="Pfam" id="PF17917">
    <property type="entry name" value="RT_RNaseH"/>
    <property type="match status" value="1"/>
</dbReference>
<dbReference type="InterPro" id="IPR041373">
    <property type="entry name" value="RT_RNaseH"/>
</dbReference>
<name>A0A9Q3FG83_9BASI</name>
<dbReference type="EMBL" id="AVOT02041399">
    <property type="protein sequence ID" value="MBW0536720.1"/>
    <property type="molecule type" value="Genomic_DNA"/>
</dbReference>
<keyword evidence="5" id="KW-0378">Hydrolase</keyword>
<evidence type="ECO:0000256" key="3">
    <source>
        <dbReference type="ARBA" id="ARBA00022722"/>
    </source>
</evidence>
<keyword evidence="3" id="KW-0540">Nuclease</keyword>
<keyword evidence="1" id="KW-0808">Transferase</keyword>
<sequence length="196" mass="22967">MNNCTSQHFIIVNDYLHIYGIDINNHKDRYFTLGENKRRKFAFPPENREITVIRQVKNVNKEVFVSDKSIEAQIIPELTPEMKEEPIEILFQYREAFASDNEPLGAIIGHEVDIMLNLEKLHYYFAGSVFELITDCNAVKSLLNMKTLNRHMLRWQISIQEYIGNMTIVHKARNIQNNVDGINKDWFTLIPELELA</sequence>
<dbReference type="GO" id="GO:0004519">
    <property type="term" value="F:endonuclease activity"/>
    <property type="evidence" value="ECO:0007669"/>
    <property type="project" value="UniProtKB-KW"/>
</dbReference>
<dbReference type="GO" id="GO:0003964">
    <property type="term" value="F:RNA-directed DNA polymerase activity"/>
    <property type="evidence" value="ECO:0007669"/>
    <property type="project" value="UniProtKB-KW"/>
</dbReference>
<accession>A0A9Q3FG83</accession>
<keyword evidence="9" id="KW-1185">Reference proteome</keyword>
<keyword evidence="6" id="KW-0695">RNA-directed DNA polymerase</keyword>
<proteinExistence type="predicted"/>
<dbReference type="AlphaFoldDB" id="A0A9Q3FG83"/>
<keyword evidence="4" id="KW-0255">Endonuclease</keyword>
<keyword evidence="2" id="KW-0548">Nucleotidyltransferase</keyword>
<evidence type="ECO:0000256" key="1">
    <source>
        <dbReference type="ARBA" id="ARBA00022679"/>
    </source>
</evidence>
<protein>
    <recommendedName>
        <fullName evidence="7">Reverse transcriptase RNase H-like domain-containing protein</fullName>
    </recommendedName>
</protein>
<feature type="domain" description="Reverse transcriptase RNase H-like" evidence="7">
    <location>
        <begin position="114"/>
        <end position="162"/>
    </location>
</feature>
<dbReference type="GO" id="GO:0016787">
    <property type="term" value="F:hydrolase activity"/>
    <property type="evidence" value="ECO:0007669"/>
    <property type="project" value="UniProtKB-KW"/>
</dbReference>